<feature type="transmembrane region" description="Helical" evidence="6">
    <location>
        <begin position="281"/>
        <end position="299"/>
    </location>
</feature>
<dbReference type="Pfam" id="PF02690">
    <property type="entry name" value="Na_Pi_cotrans"/>
    <property type="match status" value="1"/>
</dbReference>
<dbReference type="GO" id="GO:0005436">
    <property type="term" value="F:sodium:phosphate symporter activity"/>
    <property type="evidence" value="ECO:0007669"/>
    <property type="project" value="InterPro"/>
</dbReference>
<evidence type="ECO:0000256" key="1">
    <source>
        <dbReference type="ARBA" id="ARBA00004651"/>
    </source>
</evidence>
<dbReference type="RefSeq" id="WP_075724174.1">
    <property type="nucleotide sequence ID" value="NZ_LTDM01000002.1"/>
</dbReference>
<evidence type="ECO:0000313" key="9">
    <source>
        <dbReference type="Proteomes" id="UP000186112"/>
    </source>
</evidence>
<evidence type="ECO:0000256" key="2">
    <source>
        <dbReference type="ARBA" id="ARBA00022475"/>
    </source>
</evidence>
<keyword evidence="4 6" id="KW-1133">Transmembrane helix</keyword>
<organism evidence="8 9">
    <name type="scientific">Tissierella creatinophila DSM 6911</name>
    <dbReference type="NCBI Taxonomy" id="1123403"/>
    <lineage>
        <taxon>Bacteria</taxon>
        <taxon>Bacillati</taxon>
        <taxon>Bacillota</taxon>
        <taxon>Tissierellia</taxon>
        <taxon>Tissierellales</taxon>
        <taxon>Tissierellaceae</taxon>
        <taxon>Tissierella</taxon>
    </lineage>
</organism>
<gene>
    <name evidence="8" type="ORF">TICRE_01810</name>
</gene>
<keyword evidence="5 6" id="KW-0472">Membrane</keyword>
<dbReference type="InterPro" id="IPR004633">
    <property type="entry name" value="NaPi_cotrn-rel/YqeW-like"/>
</dbReference>
<keyword evidence="3 6" id="KW-0812">Transmembrane</keyword>
<dbReference type="AlphaFoldDB" id="A0A1U7M992"/>
<dbReference type="InterPro" id="IPR038078">
    <property type="entry name" value="PhoU-like_sf"/>
</dbReference>
<feature type="domain" description="PhoU" evidence="7">
    <location>
        <begin position="445"/>
        <end position="529"/>
    </location>
</feature>
<evidence type="ECO:0000256" key="6">
    <source>
        <dbReference type="SAM" id="Phobius"/>
    </source>
</evidence>
<feature type="transmembrane region" description="Helical" evidence="6">
    <location>
        <begin position="133"/>
        <end position="151"/>
    </location>
</feature>
<feature type="transmembrane region" description="Helical" evidence="6">
    <location>
        <begin position="65"/>
        <end position="87"/>
    </location>
</feature>
<proteinExistence type="predicted"/>
<evidence type="ECO:0000256" key="5">
    <source>
        <dbReference type="ARBA" id="ARBA00023136"/>
    </source>
</evidence>
<comment type="caution">
    <text evidence="8">The sequence shown here is derived from an EMBL/GenBank/DDBJ whole genome shotgun (WGS) entry which is preliminary data.</text>
</comment>
<dbReference type="Proteomes" id="UP000186112">
    <property type="component" value="Unassembled WGS sequence"/>
</dbReference>
<reference evidence="8 9" key="1">
    <citation type="submission" date="2016-02" db="EMBL/GenBank/DDBJ databases">
        <title>Genome sequence of Tissierella creatinophila DSM 6911.</title>
        <authorList>
            <person name="Poehlein A."/>
            <person name="Daniel R."/>
        </authorList>
    </citation>
    <scope>NUCLEOTIDE SEQUENCE [LARGE SCALE GENOMIC DNA]</scope>
    <source>
        <strain evidence="8 9">DSM 6911</strain>
    </source>
</reference>
<dbReference type="InterPro" id="IPR003841">
    <property type="entry name" value="Na/Pi_transpt"/>
</dbReference>
<protein>
    <submittedName>
        <fullName evidence="8">Transcriptional regulator PhoU</fullName>
    </submittedName>
</protein>
<dbReference type="SUPFAM" id="SSF109755">
    <property type="entry name" value="PhoU-like"/>
    <property type="match status" value="1"/>
</dbReference>
<evidence type="ECO:0000256" key="3">
    <source>
        <dbReference type="ARBA" id="ARBA00022692"/>
    </source>
</evidence>
<dbReference type="OrthoDB" id="9763003at2"/>
<dbReference type="PANTHER" id="PTHR10010">
    <property type="entry name" value="SOLUTE CARRIER FAMILY 34 SODIUM PHOSPHATE , MEMBER 2-RELATED"/>
    <property type="match status" value="1"/>
</dbReference>
<dbReference type="PANTHER" id="PTHR10010:SF46">
    <property type="entry name" value="SODIUM-DEPENDENT PHOSPHATE TRANSPORT PROTEIN 2B"/>
    <property type="match status" value="1"/>
</dbReference>
<keyword evidence="9" id="KW-1185">Reference proteome</keyword>
<comment type="subcellular location">
    <subcellularLocation>
        <location evidence="1">Cell membrane</location>
        <topology evidence="1">Multi-pass membrane protein</topology>
    </subcellularLocation>
</comment>
<dbReference type="EMBL" id="LTDM01000002">
    <property type="protein sequence ID" value="OLS03855.1"/>
    <property type="molecule type" value="Genomic_DNA"/>
</dbReference>
<evidence type="ECO:0000259" key="7">
    <source>
        <dbReference type="Pfam" id="PF01895"/>
    </source>
</evidence>
<feature type="transmembrane region" description="Helical" evidence="6">
    <location>
        <begin position="37"/>
        <end position="58"/>
    </location>
</feature>
<feature type="transmembrane region" description="Helical" evidence="6">
    <location>
        <begin position="99"/>
        <end position="121"/>
    </location>
</feature>
<dbReference type="NCBIfam" id="NF037997">
    <property type="entry name" value="Na_Pi_symport"/>
    <property type="match status" value="1"/>
</dbReference>
<feature type="transmembrane region" description="Helical" evidence="6">
    <location>
        <begin position="206"/>
        <end position="226"/>
    </location>
</feature>
<evidence type="ECO:0000313" key="8">
    <source>
        <dbReference type="EMBL" id="OLS03855.1"/>
    </source>
</evidence>
<feature type="transmembrane region" description="Helical" evidence="6">
    <location>
        <begin position="171"/>
        <end position="194"/>
    </location>
</feature>
<sequence length="534" mass="58267">MNIALPVLGGLGLFLYGMNVMSTGLQKAAGTRLKKIIGALTQNKFLGLLVGIAVTMIIQSSSATTVMVIGFVNAGIMSLVQATAVIMGANIGTTITAQIIAFNLTDYAPLAVIIGIILLLFTSKKKTKELGEIIVGIGILFIGMDMMGTGLEPLAKLPIFTKIMSSLSNPILGLLIGAGLTTVLQSSSAATGLLQALAVQGLINMNVIFPILLGENIGTTTTALLSSIGANKTAKRAALIHLIFNLVGTVIFMLVLRYPVEYIVKLLSPDNLSRQIANAHSFFNILNVAIQFPFAIYLVKVVERLVPGEEVGEKPATIYLDERILETPSIAMGQTNKEVVRMGSIVLDNLKLAHEVIIDKKYKEVENILGTEVLINKLEREITDYLVKLSNAPISQKEHEEVNRLLYTIDDIERIGDHIENIAELAQYMEDHDLSFSEEAMDGLKTMFAQCENIVAKTMKSFEFTNEQLAREVLEIESKIDILESENRAGHIARLNKSICTTEPGIMFLDTISNLERVADHSVNIAMYVLDNYK</sequence>
<dbReference type="NCBIfam" id="TIGR00704">
    <property type="entry name" value="NaPi_cotrn_rel"/>
    <property type="match status" value="1"/>
</dbReference>
<dbReference type="Gene3D" id="1.20.58.220">
    <property type="entry name" value="Phosphate transport system protein phou homolog 2, domain 2"/>
    <property type="match status" value="1"/>
</dbReference>
<keyword evidence="2" id="KW-1003">Cell membrane</keyword>
<feature type="domain" description="PhoU" evidence="7">
    <location>
        <begin position="340"/>
        <end position="425"/>
    </location>
</feature>
<dbReference type="InterPro" id="IPR026022">
    <property type="entry name" value="PhoU_dom"/>
</dbReference>
<name>A0A1U7M992_TISCR</name>
<dbReference type="GO" id="GO:0005886">
    <property type="term" value="C:plasma membrane"/>
    <property type="evidence" value="ECO:0007669"/>
    <property type="project" value="UniProtKB-SubCell"/>
</dbReference>
<dbReference type="Pfam" id="PF01895">
    <property type="entry name" value="PhoU"/>
    <property type="match status" value="2"/>
</dbReference>
<dbReference type="GO" id="GO:0044341">
    <property type="term" value="P:sodium-dependent phosphate transport"/>
    <property type="evidence" value="ECO:0007669"/>
    <property type="project" value="InterPro"/>
</dbReference>
<feature type="transmembrane region" description="Helical" evidence="6">
    <location>
        <begin position="238"/>
        <end position="260"/>
    </location>
</feature>
<accession>A0A1U7M992</accession>
<evidence type="ECO:0000256" key="4">
    <source>
        <dbReference type="ARBA" id="ARBA00022989"/>
    </source>
</evidence>